<dbReference type="Pfam" id="PF25944">
    <property type="entry name" value="Beta-barrel_RND"/>
    <property type="match status" value="1"/>
</dbReference>
<evidence type="ECO:0000256" key="1">
    <source>
        <dbReference type="ARBA" id="ARBA00004236"/>
    </source>
</evidence>
<dbReference type="Pfam" id="PF25876">
    <property type="entry name" value="HH_MFP_RND"/>
    <property type="match status" value="1"/>
</dbReference>
<dbReference type="HOGENOM" id="CLU_018816_2_0_5"/>
<dbReference type="FunFam" id="2.40.420.20:FF:000001">
    <property type="entry name" value="Efflux RND transporter periplasmic adaptor subunit"/>
    <property type="match status" value="1"/>
</dbReference>
<evidence type="ECO:0000256" key="3">
    <source>
        <dbReference type="ARBA" id="ARBA00022448"/>
    </source>
</evidence>
<keyword evidence="3" id="KW-0813">Transport</keyword>
<name>B8ICI5_METNO</name>
<dbReference type="Gene3D" id="2.40.50.100">
    <property type="match status" value="1"/>
</dbReference>
<dbReference type="eggNOG" id="COG0845">
    <property type="taxonomic scope" value="Bacteria"/>
</dbReference>
<evidence type="ECO:0000313" key="11">
    <source>
        <dbReference type="EMBL" id="ACL55573.1"/>
    </source>
</evidence>
<dbReference type="InterPro" id="IPR006143">
    <property type="entry name" value="RND_pump_MFP"/>
</dbReference>
<reference evidence="11 12" key="1">
    <citation type="submission" date="2009-01" db="EMBL/GenBank/DDBJ databases">
        <title>Complete sequence of chromosome of Methylobacterium nodulans ORS 2060.</title>
        <authorList>
            <consortium name="US DOE Joint Genome Institute"/>
            <person name="Lucas S."/>
            <person name="Copeland A."/>
            <person name="Lapidus A."/>
            <person name="Glavina del Rio T."/>
            <person name="Dalin E."/>
            <person name="Tice H."/>
            <person name="Bruce D."/>
            <person name="Goodwin L."/>
            <person name="Pitluck S."/>
            <person name="Sims D."/>
            <person name="Brettin T."/>
            <person name="Detter J.C."/>
            <person name="Han C."/>
            <person name="Larimer F."/>
            <person name="Land M."/>
            <person name="Hauser L."/>
            <person name="Kyrpides N."/>
            <person name="Ivanova N."/>
            <person name="Marx C.J."/>
            <person name="Richardson P."/>
        </authorList>
    </citation>
    <scope>NUCLEOTIDE SEQUENCE [LARGE SCALE GENOMIC DNA]</scope>
    <source>
        <strain evidence="12">LMG 21967 / CNCM I-2342 / ORS 2060</strain>
    </source>
</reference>
<dbReference type="AlphaFoldDB" id="B8ICI5"/>
<feature type="domain" description="Multidrug resistance protein MdtA-like alpha-helical hairpin" evidence="7">
    <location>
        <begin position="100"/>
        <end position="169"/>
    </location>
</feature>
<dbReference type="PANTHER" id="PTHR30469:SF12">
    <property type="entry name" value="MULTIDRUG RESISTANCE PROTEIN MDTA"/>
    <property type="match status" value="1"/>
</dbReference>
<proteinExistence type="inferred from homology"/>
<dbReference type="Gene3D" id="1.10.287.470">
    <property type="entry name" value="Helix hairpin bin"/>
    <property type="match status" value="1"/>
</dbReference>
<keyword evidence="12" id="KW-1185">Reference proteome</keyword>
<dbReference type="EMBL" id="CP001349">
    <property type="protein sequence ID" value="ACL55573.1"/>
    <property type="molecule type" value="Genomic_DNA"/>
</dbReference>
<dbReference type="STRING" id="460265.Mnod_0533"/>
<dbReference type="Proteomes" id="UP000008207">
    <property type="component" value="Chromosome"/>
</dbReference>
<comment type="similarity">
    <text evidence="2">Belongs to the membrane fusion protein (MFP) (TC 8.A.1) family.</text>
</comment>
<feature type="domain" description="Multidrug resistance protein MdtA-like beta-barrel" evidence="9">
    <location>
        <begin position="207"/>
        <end position="286"/>
    </location>
</feature>
<evidence type="ECO:0000259" key="7">
    <source>
        <dbReference type="Pfam" id="PF25876"/>
    </source>
</evidence>
<evidence type="ECO:0000259" key="8">
    <source>
        <dbReference type="Pfam" id="PF25917"/>
    </source>
</evidence>
<organism evidence="11 12">
    <name type="scientific">Methylobacterium nodulans (strain LMG 21967 / CNCM I-2342 / ORS 2060)</name>
    <dbReference type="NCBI Taxonomy" id="460265"/>
    <lineage>
        <taxon>Bacteria</taxon>
        <taxon>Pseudomonadati</taxon>
        <taxon>Pseudomonadota</taxon>
        <taxon>Alphaproteobacteria</taxon>
        <taxon>Hyphomicrobiales</taxon>
        <taxon>Methylobacteriaceae</taxon>
        <taxon>Methylobacterium</taxon>
    </lineage>
</organism>
<dbReference type="InterPro" id="IPR058627">
    <property type="entry name" value="MdtA-like_C"/>
</dbReference>
<dbReference type="GO" id="GO:1990281">
    <property type="term" value="C:efflux pump complex"/>
    <property type="evidence" value="ECO:0007669"/>
    <property type="project" value="TreeGrafter"/>
</dbReference>
<evidence type="ECO:0000259" key="10">
    <source>
        <dbReference type="Pfam" id="PF25967"/>
    </source>
</evidence>
<dbReference type="GO" id="GO:0030313">
    <property type="term" value="C:cell envelope"/>
    <property type="evidence" value="ECO:0007669"/>
    <property type="project" value="UniProtKB-SubCell"/>
</dbReference>
<dbReference type="InterPro" id="IPR058625">
    <property type="entry name" value="MdtA-like_BSH"/>
</dbReference>
<dbReference type="SUPFAM" id="SSF111369">
    <property type="entry name" value="HlyD-like secretion proteins"/>
    <property type="match status" value="1"/>
</dbReference>
<protein>
    <submittedName>
        <fullName evidence="11">Efflux transporter, RND family, MFP subunit</fullName>
    </submittedName>
</protein>
<feature type="domain" description="Multidrug resistance protein MdtA-like barrel-sandwich hybrid" evidence="8">
    <location>
        <begin position="60"/>
        <end position="202"/>
    </location>
</feature>
<evidence type="ECO:0000259" key="9">
    <source>
        <dbReference type="Pfam" id="PF25944"/>
    </source>
</evidence>
<dbReference type="Pfam" id="PF25967">
    <property type="entry name" value="RND-MFP_C"/>
    <property type="match status" value="1"/>
</dbReference>
<evidence type="ECO:0000256" key="2">
    <source>
        <dbReference type="ARBA" id="ARBA00009477"/>
    </source>
</evidence>
<feature type="domain" description="Multidrug resistance protein MdtA-like C-terminal permuted SH3" evidence="10">
    <location>
        <begin position="294"/>
        <end position="351"/>
    </location>
</feature>
<keyword evidence="5" id="KW-0997">Cell inner membrane</keyword>
<dbReference type="Gene3D" id="2.40.30.170">
    <property type="match status" value="1"/>
</dbReference>
<sequence>MLVASLTLAAVGFAAELHLAGQQHQIQPAPPSPVPVVIATVQQHDVPLVLSGVGTVQALNAATVRTQVTGILENVEFTEGQFVKRGDVLATIDPRIYQAQLDQARAQLARDQALLTNQETNLRRDEPLLQRGFATDQQVVTERAQIAQTQSTLRADQALIDNAATQFDFATLRAPFDGVTGVRLIDVGNVVHPTDPTGIVVLTQVQPISVIFTLPSADIPAVQEALARGPVQTAIYDQSGTRQLDTGTLLLINNQADPNSGTVQLKATFPNAHRQLWPGTFVNAQVITSVGRGALTIPTDAVQQNDRGQYVFVVGPDRTVSMRPVRVAQRVRGTALIASGLTAGESVVVQGQYRLTPGTAVVSAPASEVPNTTTASAGMLP</sequence>
<evidence type="ECO:0000313" key="12">
    <source>
        <dbReference type="Proteomes" id="UP000008207"/>
    </source>
</evidence>
<accession>B8ICI5</accession>
<dbReference type="NCBIfam" id="TIGR01730">
    <property type="entry name" value="RND_mfp"/>
    <property type="match status" value="1"/>
</dbReference>
<gene>
    <name evidence="11" type="ordered locus">Mnod_0533</name>
</gene>
<dbReference type="InterPro" id="IPR058626">
    <property type="entry name" value="MdtA-like_b-barrel"/>
</dbReference>
<evidence type="ECO:0000256" key="5">
    <source>
        <dbReference type="ARBA" id="ARBA00022519"/>
    </source>
</evidence>
<evidence type="ECO:0000256" key="6">
    <source>
        <dbReference type="ARBA" id="ARBA00023136"/>
    </source>
</evidence>
<keyword evidence="6" id="KW-0472">Membrane</keyword>
<dbReference type="KEGG" id="mno:Mnod_0533"/>
<dbReference type="GO" id="GO:0015562">
    <property type="term" value="F:efflux transmembrane transporter activity"/>
    <property type="evidence" value="ECO:0007669"/>
    <property type="project" value="TreeGrafter"/>
</dbReference>
<dbReference type="Gene3D" id="2.40.420.20">
    <property type="match status" value="1"/>
</dbReference>
<dbReference type="Pfam" id="PF25917">
    <property type="entry name" value="BSH_RND"/>
    <property type="match status" value="1"/>
</dbReference>
<dbReference type="PANTHER" id="PTHR30469">
    <property type="entry name" value="MULTIDRUG RESISTANCE PROTEIN MDTA"/>
    <property type="match status" value="1"/>
</dbReference>
<dbReference type="InterPro" id="IPR058624">
    <property type="entry name" value="MdtA-like_HH"/>
</dbReference>
<comment type="subcellular location">
    <subcellularLocation>
        <location evidence="1">Cell membrane</location>
    </subcellularLocation>
</comment>
<keyword evidence="4" id="KW-1003">Cell membrane</keyword>
<evidence type="ECO:0000256" key="4">
    <source>
        <dbReference type="ARBA" id="ARBA00022475"/>
    </source>
</evidence>